<gene>
    <name evidence="2" type="ORF">GOODEAATRI_033526</name>
</gene>
<reference evidence="2 3" key="1">
    <citation type="submission" date="2021-06" db="EMBL/GenBank/DDBJ databases">
        <authorList>
            <person name="Palmer J.M."/>
        </authorList>
    </citation>
    <scope>NUCLEOTIDE SEQUENCE [LARGE SCALE GENOMIC DNA]</scope>
    <source>
        <strain evidence="2 3">GA_2019</strain>
        <tissue evidence="2">Muscle</tissue>
    </source>
</reference>
<proteinExistence type="predicted"/>
<evidence type="ECO:0000313" key="2">
    <source>
        <dbReference type="EMBL" id="MEQ2186891.1"/>
    </source>
</evidence>
<dbReference type="Proteomes" id="UP001476798">
    <property type="component" value="Unassembled WGS sequence"/>
</dbReference>
<keyword evidence="3" id="KW-1185">Reference proteome</keyword>
<sequence>EHPTVNVKSEGFGRGGQEIPPGQAGAQCTPFDISSTGKCICFSGDKRFPLEIMTKIKTFNFRS</sequence>
<comment type="caution">
    <text evidence="2">The sequence shown here is derived from an EMBL/GenBank/DDBJ whole genome shotgun (WGS) entry which is preliminary data.</text>
</comment>
<name>A0ABV0PU59_9TELE</name>
<accession>A0ABV0PU59</accession>
<evidence type="ECO:0000313" key="3">
    <source>
        <dbReference type="Proteomes" id="UP001476798"/>
    </source>
</evidence>
<feature type="non-terminal residue" evidence="2">
    <location>
        <position position="1"/>
    </location>
</feature>
<protein>
    <submittedName>
        <fullName evidence="2">Uncharacterized protein</fullName>
    </submittedName>
</protein>
<dbReference type="EMBL" id="JAHRIO010087015">
    <property type="protein sequence ID" value="MEQ2186891.1"/>
    <property type="molecule type" value="Genomic_DNA"/>
</dbReference>
<feature type="region of interest" description="Disordered" evidence="1">
    <location>
        <begin position="1"/>
        <end position="24"/>
    </location>
</feature>
<organism evidence="2 3">
    <name type="scientific">Goodea atripinnis</name>
    <dbReference type="NCBI Taxonomy" id="208336"/>
    <lineage>
        <taxon>Eukaryota</taxon>
        <taxon>Metazoa</taxon>
        <taxon>Chordata</taxon>
        <taxon>Craniata</taxon>
        <taxon>Vertebrata</taxon>
        <taxon>Euteleostomi</taxon>
        <taxon>Actinopterygii</taxon>
        <taxon>Neopterygii</taxon>
        <taxon>Teleostei</taxon>
        <taxon>Neoteleostei</taxon>
        <taxon>Acanthomorphata</taxon>
        <taxon>Ovalentaria</taxon>
        <taxon>Atherinomorphae</taxon>
        <taxon>Cyprinodontiformes</taxon>
        <taxon>Goodeidae</taxon>
        <taxon>Goodea</taxon>
    </lineage>
</organism>
<evidence type="ECO:0000256" key="1">
    <source>
        <dbReference type="SAM" id="MobiDB-lite"/>
    </source>
</evidence>